<dbReference type="EMBL" id="JACHOR010000001">
    <property type="protein sequence ID" value="MBB5745296.1"/>
    <property type="molecule type" value="Genomic_DNA"/>
</dbReference>
<dbReference type="RefSeq" id="WP_183212192.1">
    <property type="nucleotide sequence ID" value="NZ_JACHOR010000001.1"/>
</dbReference>
<reference evidence="3 4" key="1">
    <citation type="submission" date="2020-08" db="EMBL/GenBank/DDBJ databases">
        <title>Genomic Encyclopedia of Type Strains, Phase IV (KMG-IV): sequencing the most valuable type-strain genomes for metagenomic binning, comparative biology and taxonomic classification.</title>
        <authorList>
            <person name="Goeker M."/>
        </authorList>
    </citation>
    <scope>NUCLEOTIDE SEQUENCE [LARGE SCALE GENOMIC DNA]</scope>
    <source>
        <strain evidence="3 4">DSM 4737</strain>
    </source>
</reference>
<feature type="compositionally biased region" description="Basic and acidic residues" evidence="1">
    <location>
        <begin position="229"/>
        <end position="238"/>
    </location>
</feature>
<evidence type="ECO:0000256" key="2">
    <source>
        <dbReference type="SAM" id="SignalP"/>
    </source>
</evidence>
<name>A0A7W9CGX7_9CAUL</name>
<feature type="chain" id="PRO_5030546165" evidence="2">
    <location>
        <begin position="18"/>
        <end position="238"/>
    </location>
</feature>
<proteinExistence type="predicted"/>
<evidence type="ECO:0000256" key="1">
    <source>
        <dbReference type="SAM" id="MobiDB-lite"/>
    </source>
</evidence>
<comment type="caution">
    <text evidence="3">The sequence shown here is derived from an EMBL/GenBank/DDBJ whole genome shotgun (WGS) entry which is preliminary data.</text>
</comment>
<protein>
    <submittedName>
        <fullName evidence="3">Uncharacterized protein</fullName>
    </submittedName>
</protein>
<dbReference type="Proteomes" id="UP000545037">
    <property type="component" value="Unassembled WGS sequence"/>
</dbReference>
<keyword evidence="4" id="KW-1185">Reference proteome</keyword>
<dbReference type="AlphaFoldDB" id="A0A7W9CGX7"/>
<evidence type="ECO:0000313" key="4">
    <source>
        <dbReference type="Proteomes" id="UP000545037"/>
    </source>
</evidence>
<feature type="signal peptide" evidence="2">
    <location>
        <begin position="1"/>
        <end position="17"/>
    </location>
</feature>
<evidence type="ECO:0000313" key="3">
    <source>
        <dbReference type="EMBL" id="MBB5745296.1"/>
    </source>
</evidence>
<keyword evidence="2" id="KW-0732">Signal</keyword>
<accession>A0A7W9CGX7</accession>
<feature type="region of interest" description="Disordered" evidence="1">
    <location>
        <begin position="210"/>
        <end position="238"/>
    </location>
</feature>
<sequence>MRIRLSILMLGSVAVFAVSDGSHARAAATVAPAPVVTPAAQFYVLSFNEAPIAEVAEAVVGGALSQDLAIDPALDGTMSFSAEGRFTPDALLQEFGTAALDQDVALMRSRAGALSLVPRSNMAAELARGSLLVALPPSGPAPATPALPAVTPPVIYGAARWWEGPVGGLLIFLTGAASGAAALFAAQRLLQPAGPASSTLVRISHAVTVPDPAANRSAPEDTELTIPRFEPRSRDEQV</sequence>
<organism evidence="3 4">
    <name type="scientific">Brevundimonas variabilis</name>
    <dbReference type="NCBI Taxonomy" id="74312"/>
    <lineage>
        <taxon>Bacteria</taxon>
        <taxon>Pseudomonadati</taxon>
        <taxon>Pseudomonadota</taxon>
        <taxon>Alphaproteobacteria</taxon>
        <taxon>Caulobacterales</taxon>
        <taxon>Caulobacteraceae</taxon>
        <taxon>Brevundimonas</taxon>
    </lineage>
</organism>
<gene>
    <name evidence="3" type="ORF">GGR13_000868</name>
</gene>